<dbReference type="GeneID" id="68353122"/>
<evidence type="ECO:0000313" key="2">
    <source>
        <dbReference type="EMBL" id="KAH0965977.1"/>
    </source>
</evidence>
<dbReference type="Gene3D" id="1.25.40.10">
    <property type="entry name" value="Tetratricopeptide repeat domain"/>
    <property type="match status" value="1"/>
</dbReference>
<proteinExistence type="predicted"/>
<organism evidence="2 3">
    <name type="scientific">Hirsutella rhossiliensis</name>
    <dbReference type="NCBI Taxonomy" id="111463"/>
    <lineage>
        <taxon>Eukaryota</taxon>
        <taxon>Fungi</taxon>
        <taxon>Dikarya</taxon>
        <taxon>Ascomycota</taxon>
        <taxon>Pezizomycotina</taxon>
        <taxon>Sordariomycetes</taxon>
        <taxon>Hypocreomycetidae</taxon>
        <taxon>Hypocreales</taxon>
        <taxon>Ophiocordycipitaceae</taxon>
        <taxon>Hirsutella</taxon>
    </lineage>
</organism>
<accession>A0A9P8N3L1</accession>
<dbReference type="AlphaFoldDB" id="A0A9P8N3L1"/>
<comment type="caution">
    <text evidence="2">The sequence shown here is derived from an EMBL/GenBank/DDBJ whole genome shotgun (WGS) entry which is preliminary data.</text>
</comment>
<evidence type="ECO:0000313" key="3">
    <source>
        <dbReference type="Proteomes" id="UP000824596"/>
    </source>
</evidence>
<dbReference type="OrthoDB" id="9991317at2759"/>
<dbReference type="EMBL" id="JAIZPD010000003">
    <property type="protein sequence ID" value="KAH0965977.1"/>
    <property type="molecule type" value="Genomic_DNA"/>
</dbReference>
<protein>
    <submittedName>
        <fullName evidence="2">CHAT domain-containing protein</fullName>
    </submittedName>
</protein>
<reference evidence="2" key="1">
    <citation type="submission" date="2021-09" db="EMBL/GenBank/DDBJ databases">
        <title>A high-quality genome of the endoparasitic fungus Hirsutella rhossiliensis with a comparison of Hirsutella genomes reveals transposable elements contributing to genome size variation.</title>
        <authorList>
            <person name="Lin R."/>
            <person name="Jiao Y."/>
            <person name="Sun X."/>
            <person name="Ling J."/>
            <person name="Xie B."/>
            <person name="Cheng X."/>
        </authorList>
    </citation>
    <scope>NUCLEOTIDE SEQUENCE</scope>
    <source>
        <strain evidence="2">HR02</strain>
    </source>
</reference>
<dbReference type="RefSeq" id="XP_044723490.1">
    <property type="nucleotide sequence ID" value="XM_044862464.1"/>
</dbReference>
<dbReference type="InterPro" id="IPR011990">
    <property type="entry name" value="TPR-like_helical_dom_sf"/>
</dbReference>
<dbReference type="Pfam" id="PF12770">
    <property type="entry name" value="CHAT"/>
    <property type="match status" value="1"/>
</dbReference>
<feature type="domain" description="CHAT" evidence="1">
    <location>
        <begin position="666"/>
        <end position="945"/>
    </location>
</feature>
<name>A0A9P8N3L1_9HYPO</name>
<keyword evidence="3" id="KW-1185">Reference proteome</keyword>
<evidence type="ECO:0000259" key="1">
    <source>
        <dbReference type="Pfam" id="PF12770"/>
    </source>
</evidence>
<dbReference type="InterPro" id="IPR024983">
    <property type="entry name" value="CHAT_dom"/>
</dbReference>
<sequence>MEASEDKLAVRIWSHDQGWSNNGVVDENNPYADSWSWFCFGHVHEDAEPGDDRFSDEHLHEFQTNLRATPTLHCHTNQWEIGAMAEAEHENDDLGRFLASLTQAPSCEIGIFPLARYQGWRNSVWKMEVETDANHYGNWETSSPSEVILHQSSSHFRTRRYIKEDEAFSIRKEAFSNTETSHLEPVNITDPQLDSGEAAIDLFRQAVAETPLADPGRAGLLNDLAKVLCQRFQYVGVMEDLDEAIGLIRQAIAATPVDDKLKRWSYLGNLGASLGIRFARTSASNDLDEAIVTIRQALAEGPPRNSSRPTRLCNLGDLLRCRYSRKSTVEDLEEALRVGRQAVEEGGSYDDNRWMFVRELGKHLADYFQLKHEIKDLDEAISITRQAVAEIPSDYALRTILMGNLGSYLDQRFSVTEDIEDRNQSTEYFRETLRSMKGSAPCLYAGRQLLSRPDALQPGANGFEDARLAVSLIPISVTTCLSADDKKHLLSRAFGIASNAAAIALHSGQAPRVALELAETGRGLLAGNFYNLRTDLSELREQRPEMADSFEALQRLLDAAASRNPIKIVGAPATWSVPDRRHFASRVMSKLLIKVRREPGFGAFLKPPTEYEMCQEAALGPIVVLNVSPHRCDALIIQASGVSALHLPGLTHKAIQSRVANLQSTETLKWLWDVVVGPVLQALGFTDVPTAVPWPRVWWIPTGALGRFPLHAAGYHMDGSKRTALDRVVSSYSSSIKTIIRTRRLQSRGLGAKTNGSVVVVSMNETPGQGPLKYAADEISAVRVMCCSGPLRLPVLSPPPRRDEMVSALANCTIFHFAGHGSPRSDPLQSLLYLQDWEHSPLTVEKLMETGLSAASPFLAYLSACATGKNLDKESADESVHLTSAFQLAGFRHVIGTLWEVNDHLCVDMARTIYESLGNNSTLDDASVSTALHEATRALREKWLCEERRREEQAEKRDASLITVGKRVETVFRTPLWVPYVHFGV</sequence>
<gene>
    <name evidence="2" type="ORF">HRG_03993</name>
</gene>
<dbReference type="Proteomes" id="UP000824596">
    <property type="component" value="Unassembled WGS sequence"/>
</dbReference>